<feature type="domain" description="Thiolase C-terminal" evidence="8">
    <location>
        <begin position="266"/>
        <end position="383"/>
    </location>
</feature>
<keyword evidence="3 6" id="KW-0808">Transferase</keyword>
<dbReference type="InterPro" id="IPR016039">
    <property type="entry name" value="Thiolase-like"/>
</dbReference>
<dbReference type="InterPro" id="IPR020617">
    <property type="entry name" value="Thiolase_C"/>
</dbReference>
<evidence type="ECO:0000256" key="4">
    <source>
        <dbReference type="ARBA" id="ARBA00023315"/>
    </source>
</evidence>
<protein>
    <recommendedName>
        <fullName evidence="5">Probable acetyl-CoA acetyltransferase</fullName>
        <ecNumber evidence="2">2.3.1.9</ecNumber>
    </recommendedName>
</protein>
<dbReference type="Pfam" id="PF00108">
    <property type="entry name" value="Thiolase_N"/>
    <property type="match status" value="1"/>
</dbReference>
<evidence type="ECO:0000256" key="1">
    <source>
        <dbReference type="ARBA" id="ARBA00010982"/>
    </source>
</evidence>
<dbReference type="EMBL" id="BJNE01000007">
    <property type="protein sequence ID" value="GEC12762.1"/>
    <property type="molecule type" value="Genomic_DNA"/>
</dbReference>
<dbReference type="RefSeq" id="WP_141357726.1">
    <property type="nucleotide sequence ID" value="NZ_BAAAWM010000001.1"/>
</dbReference>
<dbReference type="PANTHER" id="PTHR18919:SF107">
    <property type="entry name" value="ACETYL-COA ACETYLTRANSFERASE, CYTOSOLIC"/>
    <property type="match status" value="1"/>
</dbReference>
<reference evidence="9 10" key="1">
    <citation type="submission" date="2019-06" db="EMBL/GenBank/DDBJ databases">
        <title>Whole genome shotgun sequence of Glutamicibacter nicotianae NBRC 14234.</title>
        <authorList>
            <person name="Hosoyama A."/>
            <person name="Uohara A."/>
            <person name="Ohji S."/>
            <person name="Ichikawa N."/>
        </authorList>
    </citation>
    <scope>NUCLEOTIDE SEQUENCE [LARGE SCALE GENOMIC DNA]</scope>
    <source>
        <strain evidence="9 10">NBRC 14234</strain>
    </source>
</reference>
<evidence type="ECO:0000256" key="3">
    <source>
        <dbReference type="ARBA" id="ARBA00022679"/>
    </source>
</evidence>
<dbReference type="CDD" id="cd00751">
    <property type="entry name" value="thiolase"/>
    <property type="match status" value="1"/>
</dbReference>
<name>A0ABQ0RLR5_GLUNI</name>
<evidence type="ECO:0000256" key="6">
    <source>
        <dbReference type="RuleBase" id="RU003557"/>
    </source>
</evidence>
<dbReference type="EC" id="2.3.1.9" evidence="2"/>
<dbReference type="Pfam" id="PF02803">
    <property type="entry name" value="Thiolase_C"/>
    <property type="match status" value="1"/>
</dbReference>
<comment type="caution">
    <text evidence="9">The sequence shown here is derived from an EMBL/GenBank/DDBJ whole genome shotgun (WGS) entry which is preliminary data.</text>
</comment>
<comment type="similarity">
    <text evidence="1 6">Belongs to the thiolase-like superfamily. Thiolase family.</text>
</comment>
<proteinExistence type="inferred from homology"/>
<dbReference type="SUPFAM" id="SSF53901">
    <property type="entry name" value="Thiolase-like"/>
    <property type="match status" value="2"/>
</dbReference>
<evidence type="ECO:0000256" key="2">
    <source>
        <dbReference type="ARBA" id="ARBA00012705"/>
    </source>
</evidence>
<sequence length="393" mass="40511">MNKAYIIDAARTPIVRAGKEFSRVGADHLLAQVINTLLERTGISPAQVDHVFAGNAAGPGGNIARVSALASVLPNTVGATSIDAQCASGLDAIAAGARMIRCGEAHVVVAGGVESVSTAPWRVEKQSSVVDPPRLYSRARFTPAPDPDPDMGVAAEAIAQSKAITQERQDEFALRSHRRALRAQSAGLFADELVSIGTSSGRIASDACPRSGLTLRKLAALKPAFVPGGTVTAGNSCPINDGAAAVILVSGQMRRALKANFALRYLASAHGACDPEILGMAAVPAYRKLISLLPSATASGTPLIEFNEAFAVQALACLDELGIPEQNVNLNGGALALGHPYGASGAILTTRLFWQSQQAQVDGQQAIALMAAAGGTGSALAFESTLHLDFNDC</sequence>
<evidence type="ECO:0000259" key="7">
    <source>
        <dbReference type="Pfam" id="PF00108"/>
    </source>
</evidence>
<dbReference type="PANTHER" id="PTHR18919">
    <property type="entry name" value="ACETYL-COA C-ACYLTRANSFERASE"/>
    <property type="match status" value="1"/>
</dbReference>
<dbReference type="Gene3D" id="3.40.47.10">
    <property type="match status" value="1"/>
</dbReference>
<dbReference type="NCBIfam" id="TIGR01930">
    <property type="entry name" value="AcCoA-C-Actrans"/>
    <property type="match status" value="1"/>
</dbReference>
<dbReference type="InterPro" id="IPR020616">
    <property type="entry name" value="Thiolase_N"/>
</dbReference>
<organism evidence="9 10">
    <name type="scientific">Glutamicibacter nicotianae</name>
    <name type="common">Arthrobacter nicotianae</name>
    <dbReference type="NCBI Taxonomy" id="37929"/>
    <lineage>
        <taxon>Bacteria</taxon>
        <taxon>Bacillati</taxon>
        <taxon>Actinomycetota</taxon>
        <taxon>Actinomycetes</taxon>
        <taxon>Micrococcales</taxon>
        <taxon>Micrococcaceae</taxon>
        <taxon>Glutamicibacter</taxon>
    </lineage>
</organism>
<evidence type="ECO:0000256" key="5">
    <source>
        <dbReference type="ARBA" id="ARBA00040529"/>
    </source>
</evidence>
<dbReference type="Proteomes" id="UP000316242">
    <property type="component" value="Unassembled WGS sequence"/>
</dbReference>
<gene>
    <name evidence="9" type="ORF">ANI01nite_19650</name>
</gene>
<dbReference type="PIRSF" id="PIRSF000429">
    <property type="entry name" value="Ac-CoA_Ac_transf"/>
    <property type="match status" value="1"/>
</dbReference>
<dbReference type="InterPro" id="IPR002155">
    <property type="entry name" value="Thiolase"/>
</dbReference>
<accession>A0ABQ0RLR5</accession>
<feature type="domain" description="Thiolase N-terminal" evidence="7">
    <location>
        <begin position="5"/>
        <end position="250"/>
    </location>
</feature>
<evidence type="ECO:0000259" key="8">
    <source>
        <dbReference type="Pfam" id="PF02803"/>
    </source>
</evidence>
<dbReference type="InterPro" id="IPR020613">
    <property type="entry name" value="Thiolase_CS"/>
</dbReference>
<keyword evidence="4 6" id="KW-0012">Acyltransferase</keyword>
<evidence type="ECO:0000313" key="10">
    <source>
        <dbReference type="Proteomes" id="UP000316242"/>
    </source>
</evidence>
<dbReference type="PROSITE" id="PS00737">
    <property type="entry name" value="THIOLASE_2"/>
    <property type="match status" value="1"/>
</dbReference>
<keyword evidence="10" id="KW-1185">Reference proteome</keyword>
<evidence type="ECO:0000313" key="9">
    <source>
        <dbReference type="EMBL" id="GEC12762.1"/>
    </source>
</evidence>